<dbReference type="InterPro" id="IPR050300">
    <property type="entry name" value="GDXG_lipolytic_enzyme"/>
</dbReference>
<sequence>MSRSIHQPIHPSIRPLLDPEYAAFHDAHFQYVLPDDQQIWDGSARTAPRPWPSTEYPHTPVASVRDMSLGDFEIRIFTPNAPQPVPGYPVFLWFHGGGWAVGSLSDGNDLCSMICDRAQCVVVTVGYRLAPEHPYPAAVEDAISALKWIHSPEGTSALGIDNKRIAIGGTSAGGNLAAVLSLKASQLSPPIAICAQLLVVPVIDNTASIENVWAANQHAPWLTPARMKWYRRMYLPNGADATSWDASPNLAPDELLAKSPRTWITVSGQDLLAPEAILYAEQLERAWSEEGLTGRGVEVRVYEGATHSILSMAGVLKQGAQLLRDCAEQVAAVFGCK</sequence>
<dbReference type="Gene3D" id="3.40.50.1820">
    <property type="entry name" value="alpha/beta hydrolase"/>
    <property type="match status" value="1"/>
</dbReference>
<evidence type="ECO:0000256" key="1">
    <source>
        <dbReference type="ARBA" id="ARBA00022801"/>
    </source>
</evidence>
<dbReference type="PANTHER" id="PTHR48081">
    <property type="entry name" value="AB HYDROLASE SUPERFAMILY PROTEIN C4A8.06C"/>
    <property type="match status" value="1"/>
</dbReference>
<dbReference type="InterPro" id="IPR029058">
    <property type="entry name" value="AB_hydrolase_fold"/>
</dbReference>
<gene>
    <name evidence="3" type="ORF">BJX63DRAFT_444505</name>
</gene>
<dbReference type="Pfam" id="PF07859">
    <property type="entry name" value="Abhydrolase_3"/>
    <property type="match status" value="1"/>
</dbReference>
<dbReference type="InterPro" id="IPR013094">
    <property type="entry name" value="AB_hydrolase_3"/>
</dbReference>
<dbReference type="PANTHER" id="PTHR48081:SF8">
    <property type="entry name" value="ALPHA_BETA HYDROLASE FOLD-3 DOMAIN-CONTAINING PROTEIN-RELATED"/>
    <property type="match status" value="1"/>
</dbReference>
<dbReference type="SUPFAM" id="SSF53474">
    <property type="entry name" value="alpha/beta-Hydrolases"/>
    <property type="match status" value="1"/>
</dbReference>
<reference evidence="3 4" key="1">
    <citation type="submission" date="2024-07" db="EMBL/GenBank/DDBJ databases">
        <title>Section-level genome sequencing and comparative genomics of Aspergillus sections Usti and Cavernicolus.</title>
        <authorList>
            <consortium name="Lawrence Berkeley National Laboratory"/>
            <person name="Nybo J.L."/>
            <person name="Vesth T.C."/>
            <person name="Theobald S."/>
            <person name="Frisvad J.C."/>
            <person name="Larsen T.O."/>
            <person name="Kjaerboelling I."/>
            <person name="Rothschild-Mancinelli K."/>
            <person name="Lyhne E.K."/>
            <person name="Kogle M.E."/>
            <person name="Barry K."/>
            <person name="Clum A."/>
            <person name="Na H."/>
            <person name="Ledsgaard L."/>
            <person name="Lin J."/>
            <person name="Lipzen A."/>
            <person name="Kuo A."/>
            <person name="Riley R."/>
            <person name="Mondo S."/>
            <person name="Labutti K."/>
            <person name="Haridas S."/>
            <person name="Pangalinan J."/>
            <person name="Salamov A.A."/>
            <person name="Simmons B.A."/>
            <person name="Magnuson J.K."/>
            <person name="Chen J."/>
            <person name="Drula E."/>
            <person name="Henrissat B."/>
            <person name="Wiebenga A."/>
            <person name="Lubbers R.J."/>
            <person name="Gomes A.C."/>
            <person name="Makela M.R."/>
            <person name="Stajich J."/>
            <person name="Grigoriev I.V."/>
            <person name="Mortensen U.H."/>
            <person name="De Vries R.P."/>
            <person name="Baker S.E."/>
            <person name="Andersen M.R."/>
        </authorList>
    </citation>
    <scope>NUCLEOTIDE SEQUENCE [LARGE SCALE GENOMIC DNA]</scope>
    <source>
        <strain evidence="3 4">CBS 588.65</strain>
    </source>
</reference>
<feature type="domain" description="Alpha/beta hydrolase fold-3" evidence="2">
    <location>
        <begin position="92"/>
        <end position="309"/>
    </location>
</feature>
<proteinExistence type="predicted"/>
<dbReference type="Proteomes" id="UP001610334">
    <property type="component" value="Unassembled WGS sequence"/>
</dbReference>
<keyword evidence="1 3" id="KW-0378">Hydrolase</keyword>
<evidence type="ECO:0000313" key="4">
    <source>
        <dbReference type="Proteomes" id="UP001610334"/>
    </source>
</evidence>
<evidence type="ECO:0000259" key="2">
    <source>
        <dbReference type="Pfam" id="PF07859"/>
    </source>
</evidence>
<organism evidence="3 4">
    <name type="scientific">Aspergillus granulosus</name>
    <dbReference type="NCBI Taxonomy" id="176169"/>
    <lineage>
        <taxon>Eukaryota</taxon>
        <taxon>Fungi</taxon>
        <taxon>Dikarya</taxon>
        <taxon>Ascomycota</taxon>
        <taxon>Pezizomycotina</taxon>
        <taxon>Eurotiomycetes</taxon>
        <taxon>Eurotiomycetidae</taxon>
        <taxon>Eurotiales</taxon>
        <taxon>Aspergillaceae</taxon>
        <taxon>Aspergillus</taxon>
        <taxon>Aspergillus subgen. Nidulantes</taxon>
    </lineage>
</organism>
<accession>A0ABR4H5Z1</accession>
<dbReference type="EMBL" id="JBFXLT010000067">
    <property type="protein sequence ID" value="KAL2810750.1"/>
    <property type="molecule type" value="Genomic_DNA"/>
</dbReference>
<protein>
    <submittedName>
        <fullName evidence="3">Alpha/Beta hydrolase protein</fullName>
    </submittedName>
</protein>
<dbReference type="GO" id="GO:0016787">
    <property type="term" value="F:hydrolase activity"/>
    <property type="evidence" value="ECO:0007669"/>
    <property type="project" value="UniProtKB-KW"/>
</dbReference>
<comment type="caution">
    <text evidence="3">The sequence shown here is derived from an EMBL/GenBank/DDBJ whole genome shotgun (WGS) entry which is preliminary data.</text>
</comment>
<name>A0ABR4H5Z1_9EURO</name>
<evidence type="ECO:0000313" key="3">
    <source>
        <dbReference type="EMBL" id="KAL2810750.1"/>
    </source>
</evidence>
<keyword evidence="4" id="KW-1185">Reference proteome</keyword>